<dbReference type="Pfam" id="PF07729">
    <property type="entry name" value="FCD"/>
    <property type="match status" value="1"/>
</dbReference>
<dbReference type="PANTHER" id="PTHR43537">
    <property type="entry name" value="TRANSCRIPTIONAL REGULATOR, GNTR FAMILY"/>
    <property type="match status" value="1"/>
</dbReference>
<keyword evidence="1" id="KW-0805">Transcription regulation</keyword>
<dbReference type="CDD" id="cd07377">
    <property type="entry name" value="WHTH_GntR"/>
    <property type="match status" value="1"/>
</dbReference>
<sequence length="276" mass="30714">MTNIATLDCEIRLNQGNCYYISIIIRIMIVIMIPRQTIHDDVLNRLGADICTGVYPAGTVLPPEPDLCDLLGVSRIVVREAVKSLSARGLVTVRRRTGTLVQSSENWQLFDPKVVVWRASTGMIDEKYIVDLMELRRVIEPAAVRYAAQRASAEDLALMRHHLDAMANAINGKGEYVPADLAFHGAILDACHNQFLRQMQQAINVILQVSFDLCVQVPDGPARSQSLHEALFSAIAARNPVQAEQAVLEIIERAENDLHASVNNSRVIDHHENHQN</sequence>
<feature type="domain" description="HTH gntR-type" evidence="4">
    <location>
        <begin position="36"/>
        <end position="104"/>
    </location>
</feature>
<dbReference type="Proteomes" id="UP000005267">
    <property type="component" value="Chromosome"/>
</dbReference>
<reference evidence="5 6" key="1">
    <citation type="journal article" date="2011" name="J. Bacteriol.">
        <title>Whole-genome shotgun sequencing of the sulfur-oxidizing chemoautotroph Tetrathiobacter kashmirensis.</title>
        <authorList>
            <person name="Ghosh W."/>
            <person name="George A."/>
            <person name="Agarwal A."/>
            <person name="Raj P."/>
            <person name="Alam M."/>
            <person name="Pyne P."/>
            <person name="Das Gupta S.K."/>
        </authorList>
    </citation>
    <scope>NUCLEOTIDE SEQUENCE [LARGE SCALE GENOMIC DNA]</scope>
    <source>
        <strain evidence="5 6">WT001</strain>
    </source>
</reference>
<dbReference type="InterPro" id="IPR000524">
    <property type="entry name" value="Tscrpt_reg_HTH_GntR"/>
</dbReference>
<dbReference type="EMBL" id="CP003555">
    <property type="protein sequence ID" value="AFK64163.1"/>
    <property type="molecule type" value="Genomic_DNA"/>
</dbReference>
<evidence type="ECO:0000256" key="3">
    <source>
        <dbReference type="ARBA" id="ARBA00023163"/>
    </source>
</evidence>
<dbReference type="InterPro" id="IPR008920">
    <property type="entry name" value="TF_FadR/GntR_C"/>
</dbReference>
<dbReference type="GO" id="GO:0003700">
    <property type="term" value="F:DNA-binding transcription factor activity"/>
    <property type="evidence" value="ECO:0007669"/>
    <property type="project" value="InterPro"/>
</dbReference>
<dbReference type="InterPro" id="IPR036388">
    <property type="entry name" value="WH-like_DNA-bd_sf"/>
</dbReference>
<dbReference type="InterPro" id="IPR036390">
    <property type="entry name" value="WH_DNA-bd_sf"/>
</dbReference>
<proteinExistence type="predicted"/>
<evidence type="ECO:0000313" key="6">
    <source>
        <dbReference type="Proteomes" id="UP000005267"/>
    </source>
</evidence>
<dbReference type="GO" id="GO:0003677">
    <property type="term" value="F:DNA binding"/>
    <property type="evidence" value="ECO:0007669"/>
    <property type="project" value="UniProtKB-KW"/>
</dbReference>
<evidence type="ECO:0000313" key="5">
    <source>
        <dbReference type="EMBL" id="AFK64163.1"/>
    </source>
</evidence>
<evidence type="ECO:0000259" key="4">
    <source>
        <dbReference type="PROSITE" id="PS50949"/>
    </source>
</evidence>
<reference evidence="6" key="2">
    <citation type="journal article" date="2013" name="PLoS ONE">
        <title>Genome implosion elicits host-confinement in Alcaligenaceae: evidence from the comparative genomics of Tetrathiobacter kashmirensis, a pathogen in the making.</title>
        <authorList>
            <person name="Ghosh W."/>
            <person name="Alam M."/>
            <person name="Roy C."/>
            <person name="Pyne P."/>
            <person name="George A."/>
            <person name="Chakraborty R."/>
            <person name="Majumder S."/>
            <person name="Agarwal A."/>
            <person name="Chakraborty S."/>
            <person name="Majumdar S."/>
            <person name="Gupta S.K."/>
        </authorList>
    </citation>
    <scope>NUCLEOTIDE SEQUENCE [LARGE SCALE GENOMIC DNA]</scope>
    <source>
        <strain evidence="6">WT001</strain>
    </source>
</reference>
<dbReference type="AlphaFoldDB" id="I3UGM5"/>
<dbReference type="SMART" id="SM00895">
    <property type="entry name" value="FCD"/>
    <property type="match status" value="1"/>
</dbReference>
<keyword evidence="2" id="KW-0238">DNA-binding</keyword>
<dbReference type="Gene3D" id="1.10.10.10">
    <property type="entry name" value="Winged helix-like DNA-binding domain superfamily/Winged helix DNA-binding domain"/>
    <property type="match status" value="1"/>
</dbReference>
<dbReference type="InterPro" id="IPR011711">
    <property type="entry name" value="GntR_C"/>
</dbReference>
<dbReference type="SMART" id="SM00345">
    <property type="entry name" value="HTH_GNTR"/>
    <property type="match status" value="1"/>
</dbReference>
<keyword evidence="6" id="KW-1185">Reference proteome</keyword>
<dbReference type="PROSITE" id="PS50949">
    <property type="entry name" value="HTH_GNTR"/>
    <property type="match status" value="1"/>
</dbReference>
<evidence type="ECO:0000256" key="1">
    <source>
        <dbReference type="ARBA" id="ARBA00023015"/>
    </source>
</evidence>
<dbReference type="Pfam" id="PF00392">
    <property type="entry name" value="GntR"/>
    <property type="match status" value="1"/>
</dbReference>
<dbReference type="PANTHER" id="PTHR43537:SF44">
    <property type="entry name" value="GNTR FAMILY REGULATORY PROTEIN"/>
    <property type="match status" value="1"/>
</dbReference>
<name>I3UGM5_ADVKW</name>
<evidence type="ECO:0000256" key="2">
    <source>
        <dbReference type="ARBA" id="ARBA00023125"/>
    </source>
</evidence>
<dbReference type="SUPFAM" id="SSF48008">
    <property type="entry name" value="GntR ligand-binding domain-like"/>
    <property type="match status" value="1"/>
</dbReference>
<dbReference type="Gene3D" id="1.20.120.530">
    <property type="entry name" value="GntR ligand-binding domain-like"/>
    <property type="match status" value="1"/>
</dbReference>
<dbReference type="SUPFAM" id="SSF46785">
    <property type="entry name" value="Winged helix' DNA-binding domain"/>
    <property type="match status" value="1"/>
</dbReference>
<dbReference type="STRING" id="1036672.TKWG_22680"/>
<accession>I3UGM5</accession>
<organism evidence="5 6">
    <name type="scientific">Advenella kashmirensis (strain DSM 17095 / LMG 22695 / WT001)</name>
    <name type="common">Tetrathiobacter kashmirensis</name>
    <dbReference type="NCBI Taxonomy" id="1036672"/>
    <lineage>
        <taxon>Bacteria</taxon>
        <taxon>Pseudomonadati</taxon>
        <taxon>Pseudomonadota</taxon>
        <taxon>Betaproteobacteria</taxon>
        <taxon>Burkholderiales</taxon>
        <taxon>Alcaligenaceae</taxon>
    </lineage>
</organism>
<dbReference type="PRINTS" id="PR00035">
    <property type="entry name" value="HTHGNTR"/>
</dbReference>
<dbReference type="HOGENOM" id="CLU_017584_9_4_4"/>
<keyword evidence="3" id="KW-0804">Transcription</keyword>
<gene>
    <name evidence="5" type="ordered locus">TKWG_22680</name>
</gene>
<protein>
    <submittedName>
        <fullName evidence="5">GntR family transcriptional regulator</fullName>
    </submittedName>
</protein>
<dbReference type="KEGG" id="aka:TKWG_22680"/>